<proteinExistence type="predicted"/>
<dbReference type="AlphaFoldDB" id="A0A7W8M5Y6"/>
<keyword evidence="2" id="KW-1185">Reference proteome</keyword>
<accession>A0A7W8M5Y6</accession>
<protein>
    <recommendedName>
        <fullName evidence="3">WYL domain-containing protein</fullName>
    </recommendedName>
</protein>
<evidence type="ECO:0008006" key="3">
    <source>
        <dbReference type="Google" id="ProtNLM"/>
    </source>
</evidence>
<gene>
    <name evidence="1" type="ORF">HNP82_002656</name>
</gene>
<dbReference type="RefSeq" id="WP_183775440.1">
    <property type="nucleotide sequence ID" value="NZ_JACHFW010000012.1"/>
</dbReference>
<evidence type="ECO:0000313" key="1">
    <source>
        <dbReference type="EMBL" id="MBB5265510.1"/>
    </source>
</evidence>
<name>A0A7W8M5Y6_9FIRM</name>
<evidence type="ECO:0000313" key="2">
    <source>
        <dbReference type="Proteomes" id="UP000543642"/>
    </source>
</evidence>
<sequence>MELFNKYKNKNFAFITNYINSCLNDDSLALTEDELREQLSGASQSSFEEFLLALTNAYDNSESYNADILYSHDDFMIPLRQIPIPVRASLAEKAWLYYILQNSKSDLFLEPATKQKLILALENEIDQSRFPIKSEYIDIRLLSPDNKLSVTNEVLTNFKTIVSAIKQHRRLFVTNTTFSGQIYKDQEVYPYKLEYSVQFDSFSLSCYPLDTKRPVKMNLANLSAVKMGDEIVEYDQFLSDFEKQLKNTKEKIPVSIEIRNQAEAYDRCAYLFSSYDTFCYDKGNDTLLMNIYYYRFQKDEIIRNILFLGHYVKVVSPKNIVDEVISNISAAYNTYC</sequence>
<comment type="caution">
    <text evidence="1">The sequence shown here is derived from an EMBL/GenBank/DDBJ whole genome shotgun (WGS) entry which is preliminary data.</text>
</comment>
<dbReference type="EMBL" id="JACHFW010000012">
    <property type="protein sequence ID" value="MBB5265510.1"/>
    <property type="molecule type" value="Genomic_DNA"/>
</dbReference>
<dbReference type="Proteomes" id="UP000543642">
    <property type="component" value="Unassembled WGS sequence"/>
</dbReference>
<organism evidence="1 2">
    <name type="scientific">Catenibacillus scindens</name>
    <dbReference type="NCBI Taxonomy" id="673271"/>
    <lineage>
        <taxon>Bacteria</taxon>
        <taxon>Bacillati</taxon>
        <taxon>Bacillota</taxon>
        <taxon>Clostridia</taxon>
        <taxon>Lachnospirales</taxon>
        <taxon>Lachnospiraceae</taxon>
        <taxon>Catenibacillus</taxon>
    </lineage>
</organism>
<reference evidence="1 2" key="1">
    <citation type="submission" date="2020-08" db="EMBL/GenBank/DDBJ databases">
        <title>Genomic Encyclopedia of Type Strains, Phase IV (KMG-IV): sequencing the most valuable type-strain genomes for metagenomic binning, comparative biology and taxonomic classification.</title>
        <authorList>
            <person name="Goeker M."/>
        </authorList>
    </citation>
    <scope>NUCLEOTIDE SEQUENCE [LARGE SCALE GENOMIC DNA]</scope>
    <source>
        <strain evidence="1 2">DSM 106146</strain>
    </source>
</reference>